<keyword evidence="4" id="KW-0472">Membrane</keyword>
<dbReference type="Gene3D" id="1.25.40.10">
    <property type="entry name" value="Tetratricopeptide repeat domain"/>
    <property type="match status" value="1"/>
</dbReference>
<evidence type="ECO:0000256" key="1">
    <source>
        <dbReference type="ARBA" id="ARBA00022737"/>
    </source>
</evidence>
<dbReference type="InterPro" id="IPR011990">
    <property type="entry name" value="TPR-like_helical_dom_sf"/>
</dbReference>
<comment type="subcellular location">
    <subcellularLocation>
        <location evidence="4">Endoplasmic reticulum membrane</location>
        <topology evidence="4">Peripheral membrane protein</topology>
        <orientation evidence="4">Cytoplasmic side</orientation>
    </subcellularLocation>
</comment>
<keyword evidence="2 3" id="KW-0802">TPR repeat</keyword>
<dbReference type="PROSITE" id="PS50005">
    <property type="entry name" value="TPR"/>
    <property type="match status" value="1"/>
</dbReference>
<dbReference type="AlphaFoldDB" id="A0A0F4Z662"/>
<gene>
    <name evidence="6" type="ORF">TD95_000321</name>
</gene>
<feature type="repeat" description="TPR" evidence="3">
    <location>
        <begin position="164"/>
        <end position="197"/>
    </location>
</feature>
<dbReference type="GO" id="GO:0072546">
    <property type="term" value="C:EMC complex"/>
    <property type="evidence" value="ECO:0007669"/>
    <property type="project" value="UniProtKB-UniRule"/>
</dbReference>
<evidence type="ECO:0000313" key="7">
    <source>
        <dbReference type="Proteomes" id="UP000033483"/>
    </source>
</evidence>
<evidence type="ECO:0000259" key="5">
    <source>
        <dbReference type="Pfam" id="PF22890"/>
    </source>
</evidence>
<dbReference type="FunFam" id="1.25.40.10:FF:001208">
    <property type="entry name" value="Tetratricopeptide repeat domain-containing protein"/>
    <property type="match status" value="1"/>
</dbReference>
<dbReference type="OrthoDB" id="124397at2759"/>
<name>A0A0F4Z662_9PEZI</name>
<feature type="domain" description="EMC2 TPR-like" evidence="5">
    <location>
        <begin position="95"/>
        <end position="210"/>
    </location>
</feature>
<evidence type="ECO:0000313" key="6">
    <source>
        <dbReference type="EMBL" id="KKA26034.1"/>
    </source>
</evidence>
<comment type="subunit">
    <text evidence="4">Component of the ER membrane protein complex (EMC).</text>
</comment>
<evidence type="ECO:0000256" key="3">
    <source>
        <dbReference type="PROSITE-ProRule" id="PRU00339"/>
    </source>
</evidence>
<accession>A0A0F4Z662</accession>
<dbReference type="Pfam" id="PF22890">
    <property type="entry name" value="TPR_EMC2"/>
    <property type="match status" value="1"/>
</dbReference>
<evidence type="ECO:0000256" key="2">
    <source>
        <dbReference type="ARBA" id="ARBA00022803"/>
    </source>
</evidence>
<keyword evidence="4" id="KW-0256">Endoplasmic reticulum</keyword>
<reference evidence="6 7" key="1">
    <citation type="submission" date="2015-03" db="EMBL/GenBank/DDBJ databases">
        <authorList>
            <person name="Radwan O."/>
            <person name="Al-Naeli F.A."/>
            <person name="Rendon G.A."/>
            <person name="Fields C."/>
        </authorList>
    </citation>
    <scope>NUCLEOTIDE SEQUENCE [LARGE SCALE GENOMIC DNA]</scope>
    <source>
        <strain evidence="6">CR-DP1</strain>
    </source>
</reference>
<dbReference type="Proteomes" id="UP000033483">
    <property type="component" value="Unassembled WGS sequence"/>
</dbReference>
<comment type="function">
    <text evidence="4">Part of the endoplasmic reticulum membrane protein complex (EMC) that enables the energy-independent insertion into endoplasmic reticulum membranes of newly synthesized membrane proteins.</text>
</comment>
<comment type="similarity">
    <text evidence="4">Belongs to the EMC2 family.</text>
</comment>
<dbReference type="InterPro" id="IPR019734">
    <property type="entry name" value="TPR_rpt"/>
</dbReference>
<protein>
    <recommendedName>
        <fullName evidence="4">ER membrane protein complex subunit 2</fullName>
    </recommendedName>
</protein>
<dbReference type="InterPro" id="IPR039856">
    <property type="entry name" value="EMC2-like"/>
</dbReference>
<evidence type="ECO:0000256" key="4">
    <source>
        <dbReference type="RuleBase" id="RU367091"/>
    </source>
</evidence>
<dbReference type="SUPFAM" id="SSF48452">
    <property type="entry name" value="TPR-like"/>
    <property type="match status" value="1"/>
</dbReference>
<dbReference type="InterPro" id="IPR055217">
    <property type="entry name" value="TPR_EMC2"/>
</dbReference>
<dbReference type="PANTHER" id="PTHR12760">
    <property type="entry name" value="TETRATRICOPEPTIDE REPEAT PROTEIN"/>
    <property type="match status" value="1"/>
</dbReference>
<sequence>MTSPTLVWPHGLLSPAESLEIAQQAPKFIHSKPISYSTSPLSVLLGTTESPDVWASYENLLIACLRTGDDESAQKIIERLTKRFGDSNERVMALQGLVKEAKAESEAELDAILNGYLDILRENEGSSLNIPIAKRRIALARSLGRVSDAISYAVKLLEVTPTDAEAWSELGDMYLSQGLYGQAIYALEEVLILAPNAWNMYARLAEVQFMAGTAKGTDPALAPKYLAESLKRFCRSIELCDNYLRGYYGLKTVTDYFIKEPVNIKAIKSDDSITLPDARTINKLNETATAKLAEIVRRFSANESGWTGYKEAEVAAAKALLEGSEEKVVR</sequence>
<keyword evidence="7" id="KW-1185">Reference proteome</keyword>
<keyword evidence="1" id="KW-0677">Repeat</keyword>
<dbReference type="SMART" id="SM00028">
    <property type="entry name" value="TPR"/>
    <property type="match status" value="2"/>
</dbReference>
<dbReference type="EMBL" id="LAEV01002294">
    <property type="protein sequence ID" value="KKA26034.1"/>
    <property type="molecule type" value="Genomic_DNA"/>
</dbReference>
<proteinExistence type="inferred from homology"/>
<comment type="caution">
    <text evidence="6">The sequence shown here is derived from an EMBL/GenBank/DDBJ whole genome shotgun (WGS) entry which is preliminary data.</text>
</comment>
<organism evidence="6 7">
    <name type="scientific">Thielaviopsis punctulata</name>
    <dbReference type="NCBI Taxonomy" id="72032"/>
    <lineage>
        <taxon>Eukaryota</taxon>
        <taxon>Fungi</taxon>
        <taxon>Dikarya</taxon>
        <taxon>Ascomycota</taxon>
        <taxon>Pezizomycotina</taxon>
        <taxon>Sordariomycetes</taxon>
        <taxon>Hypocreomycetidae</taxon>
        <taxon>Microascales</taxon>
        <taxon>Ceratocystidaceae</taxon>
        <taxon>Thielaviopsis</taxon>
    </lineage>
</organism>